<accession>A0A8J6Z7Z5</accession>
<name>A0A8J6Z7Z5_9RHOB</name>
<reference evidence="2" key="1">
    <citation type="submission" date="2020-09" db="EMBL/GenBank/DDBJ databases">
        <title>A novel bacterium of genus Mangrovicoccus, isolated from South China Sea.</title>
        <authorList>
            <person name="Huang H."/>
            <person name="Mo K."/>
            <person name="Hu Y."/>
        </authorList>
    </citation>
    <scope>NUCLEOTIDE SEQUENCE</scope>
    <source>
        <strain evidence="2">HB182678</strain>
    </source>
</reference>
<dbReference type="RefSeq" id="WP_193180134.1">
    <property type="nucleotide sequence ID" value="NZ_JACVXA010000009.1"/>
</dbReference>
<evidence type="ECO:0000313" key="2">
    <source>
        <dbReference type="EMBL" id="MBE3637481.1"/>
    </source>
</evidence>
<organism evidence="2 3">
    <name type="scientific">Mangrovicoccus algicola</name>
    <dbReference type="NCBI Taxonomy" id="2771008"/>
    <lineage>
        <taxon>Bacteria</taxon>
        <taxon>Pseudomonadati</taxon>
        <taxon>Pseudomonadota</taxon>
        <taxon>Alphaproteobacteria</taxon>
        <taxon>Rhodobacterales</taxon>
        <taxon>Paracoccaceae</taxon>
        <taxon>Mangrovicoccus</taxon>
    </lineage>
</organism>
<feature type="transmembrane region" description="Helical" evidence="1">
    <location>
        <begin position="25"/>
        <end position="46"/>
    </location>
</feature>
<dbReference type="EMBL" id="JACVXA010000009">
    <property type="protein sequence ID" value="MBE3637481.1"/>
    <property type="molecule type" value="Genomic_DNA"/>
</dbReference>
<gene>
    <name evidence="2" type="ORF">ICN82_04595</name>
</gene>
<comment type="caution">
    <text evidence="2">The sequence shown here is derived from an EMBL/GenBank/DDBJ whole genome shotgun (WGS) entry which is preliminary data.</text>
</comment>
<evidence type="ECO:0000256" key="1">
    <source>
        <dbReference type="SAM" id="Phobius"/>
    </source>
</evidence>
<dbReference type="AlphaFoldDB" id="A0A8J6Z7Z5"/>
<sequence length="63" mass="6610">MRDHAPDDSSDPFTIPETETSTTGVFLAVGLMLGTAICLGSGWLILKWVGAAEVAPLVKGMHP</sequence>
<keyword evidence="3" id="KW-1185">Reference proteome</keyword>
<keyword evidence="1" id="KW-0472">Membrane</keyword>
<evidence type="ECO:0000313" key="3">
    <source>
        <dbReference type="Proteomes" id="UP000609121"/>
    </source>
</evidence>
<proteinExistence type="predicted"/>
<keyword evidence="1" id="KW-0812">Transmembrane</keyword>
<keyword evidence="1" id="KW-1133">Transmembrane helix</keyword>
<protein>
    <submittedName>
        <fullName evidence="2">Uncharacterized protein</fullName>
    </submittedName>
</protein>
<dbReference type="Proteomes" id="UP000609121">
    <property type="component" value="Unassembled WGS sequence"/>
</dbReference>